<comment type="caution">
    <text evidence="1">The sequence shown here is derived from an EMBL/GenBank/DDBJ whole genome shotgun (WGS) entry which is preliminary data.</text>
</comment>
<keyword evidence="2" id="KW-1185">Reference proteome</keyword>
<dbReference type="EMBL" id="RSEC01000002">
    <property type="protein sequence ID" value="RSD26426.1"/>
    <property type="molecule type" value="Genomic_DNA"/>
</dbReference>
<evidence type="ECO:0008006" key="3">
    <source>
        <dbReference type="Google" id="ProtNLM"/>
    </source>
</evidence>
<protein>
    <recommendedName>
        <fullName evidence="3">ANTAR domain-containing protein</fullName>
    </recommendedName>
</protein>
<evidence type="ECO:0000313" key="2">
    <source>
        <dbReference type="Proteomes" id="UP000267081"/>
    </source>
</evidence>
<accession>A0A427TQ43</accession>
<sequence length="63" mass="6775">MSLTPTPAIIARDALYALHGKLGEDASTEQLLQLGMLAAQVEIADRLEGIEKSLDIGLLIRTE</sequence>
<dbReference type="RefSeq" id="WP_125305558.1">
    <property type="nucleotide sequence ID" value="NZ_RSEC01000002.1"/>
</dbReference>
<proteinExistence type="predicted"/>
<evidence type="ECO:0000313" key="1">
    <source>
        <dbReference type="EMBL" id="RSD26426.1"/>
    </source>
</evidence>
<reference evidence="1 2" key="1">
    <citation type="submission" date="2018-12" db="EMBL/GenBank/DDBJ databases">
        <title>Amycolatopsis eburnea sp. nov. actinomycete associate with arbuscular mycorrhiza fungal spore.</title>
        <authorList>
            <person name="Lumyong S."/>
            <person name="Chaiya L."/>
        </authorList>
    </citation>
    <scope>NUCLEOTIDE SEQUENCE [LARGE SCALE GENOMIC DNA]</scope>
    <source>
        <strain evidence="1 2">GLM-1</strain>
    </source>
</reference>
<dbReference type="Proteomes" id="UP000267081">
    <property type="component" value="Unassembled WGS sequence"/>
</dbReference>
<organism evidence="1 2">
    <name type="scientific">Amycolatopsis eburnea</name>
    <dbReference type="NCBI Taxonomy" id="2267691"/>
    <lineage>
        <taxon>Bacteria</taxon>
        <taxon>Bacillati</taxon>
        <taxon>Actinomycetota</taxon>
        <taxon>Actinomycetes</taxon>
        <taxon>Pseudonocardiales</taxon>
        <taxon>Pseudonocardiaceae</taxon>
        <taxon>Amycolatopsis</taxon>
    </lineage>
</organism>
<name>A0A427TQ43_9PSEU</name>
<dbReference type="AlphaFoldDB" id="A0A427TQ43"/>
<gene>
    <name evidence="1" type="ORF">EIY87_00120</name>
</gene>